<evidence type="ECO:0000313" key="2">
    <source>
        <dbReference type="Proteomes" id="UP000000600"/>
    </source>
</evidence>
<dbReference type="EMBL" id="CT868207">
    <property type="protein sequence ID" value="CAK75007.1"/>
    <property type="molecule type" value="Genomic_DNA"/>
</dbReference>
<dbReference type="KEGG" id="ptm:GSPATT00001209001"/>
<name>A0CW40_PARTE</name>
<dbReference type="InParanoid" id="A0CW40"/>
<dbReference type="Proteomes" id="UP000000600">
    <property type="component" value="Unassembled WGS sequence"/>
</dbReference>
<protein>
    <submittedName>
        <fullName evidence="1">Uncharacterized protein</fullName>
    </submittedName>
</protein>
<proteinExistence type="predicted"/>
<organism evidence="1 2">
    <name type="scientific">Paramecium tetraurelia</name>
    <dbReference type="NCBI Taxonomy" id="5888"/>
    <lineage>
        <taxon>Eukaryota</taxon>
        <taxon>Sar</taxon>
        <taxon>Alveolata</taxon>
        <taxon>Ciliophora</taxon>
        <taxon>Intramacronucleata</taxon>
        <taxon>Oligohymenophorea</taxon>
        <taxon>Peniculida</taxon>
        <taxon>Parameciidae</taxon>
        <taxon>Paramecium</taxon>
    </lineage>
</organism>
<dbReference type="AlphaFoldDB" id="A0CW40"/>
<keyword evidence="2" id="KW-1185">Reference proteome</keyword>
<evidence type="ECO:0000313" key="1">
    <source>
        <dbReference type="EMBL" id="CAK75007.1"/>
    </source>
</evidence>
<reference evidence="1 2" key="1">
    <citation type="journal article" date="2006" name="Nature">
        <title>Global trends of whole-genome duplications revealed by the ciliate Paramecium tetraurelia.</title>
        <authorList>
            <consortium name="Genoscope"/>
            <person name="Aury J.-M."/>
            <person name="Jaillon O."/>
            <person name="Duret L."/>
            <person name="Noel B."/>
            <person name="Jubin C."/>
            <person name="Porcel B.M."/>
            <person name="Segurens B."/>
            <person name="Daubin V."/>
            <person name="Anthouard V."/>
            <person name="Aiach N."/>
            <person name="Arnaiz O."/>
            <person name="Billaut A."/>
            <person name="Beisson J."/>
            <person name="Blanc I."/>
            <person name="Bouhouche K."/>
            <person name="Camara F."/>
            <person name="Duharcourt S."/>
            <person name="Guigo R."/>
            <person name="Gogendeau D."/>
            <person name="Katinka M."/>
            <person name="Keller A.-M."/>
            <person name="Kissmehl R."/>
            <person name="Klotz C."/>
            <person name="Koll F."/>
            <person name="Le Moue A."/>
            <person name="Lepere C."/>
            <person name="Malinsky S."/>
            <person name="Nowacki M."/>
            <person name="Nowak J.K."/>
            <person name="Plattner H."/>
            <person name="Poulain J."/>
            <person name="Ruiz F."/>
            <person name="Serrano V."/>
            <person name="Zagulski M."/>
            <person name="Dessen P."/>
            <person name="Betermier M."/>
            <person name="Weissenbach J."/>
            <person name="Scarpelli C."/>
            <person name="Schachter V."/>
            <person name="Sperling L."/>
            <person name="Meyer E."/>
            <person name="Cohen J."/>
            <person name="Wincker P."/>
        </authorList>
    </citation>
    <scope>NUCLEOTIDE SEQUENCE [LARGE SCALE GENOMIC DNA]</scope>
    <source>
        <strain evidence="1 2">Stock d4-2</strain>
    </source>
</reference>
<dbReference type="GeneID" id="5028189"/>
<gene>
    <name evidence="1" type="ORF">GSPATT00001209001</name>
</gene>
<accession>A0CW40</accession>
<dbReference type="HOGENOM" id="CLU_3192485_0_0_1"/>
<dbReference type="RefSeq" id="XP_001442404.1">
    <property type="nucleotide sequence ID" value="XM_001442367.1"/>
</dbReference>
<sequence length="46" mass="5432">MKWLGYIKNGLVDDLKLSIKITTQYQRFLKKLVSNNSNRESCLKMI</sequence>